<dbReference type="Gene3D" id="1.25.40.20">
    <property type="entry name" value="Ankyrin repeat-containing domain"/>
    <property type="match status" value="1"/>
</dbReference>
<dbReference type="InterPro" id="IPR036770">
    <property type="entry name" value="Ankyrin_rpt-contain_sf"/>
</dbReference>
<protein>
    <submittedName>
        <fullName evidence="5 6">Uncharacterized protein</fullName>
    </submittedName>
</protein>
<feature type="repeat" description="ANK" evidence="3">
    <location>
        <begin position="107"/>
        <end position="135"/>
    </location>
</feature>
<sequence length="385" mass="43599">MFEQVDPTRDPVVEHWKKPQEMFLNPLPGQDSLYDLTANSEIKEVIDELHELENAQQATSLQEFFQCVHNGTAVRPPSNTLGDRLDIFEEGKISNCFPRGFSFKGEALSLAAKQQNLEAVQELLEEGVDINYRNVDGDTALHLASYNGDEEIVELLLKARDFLPLSFIFLSISLVSLSRMEQTHLQSMSTTRRWSADPLANFTIEGIRYNQPAPCPSKQRRERIRKLLVAAGAREGVHNLWGWTEKIEKRRLMETWDKYVHKMPLDLLQMSIDFGMVPLHKVAYRFPKDVVGAVWMLASPPDAAAVTENELVEEQARKMGMNFSIPPGDEVQMGTIHEQEQSLQRGSHVPNVNEMLDRLDELSFANSTEDPDSTSDGPSASLEVY</sequence>
<reference evidence="7" key="2">
    <citation type="submission" date="2012-11" db="EMBL/GenBank/DDBJ databases">
        <authorList>
            <person name="Kuo A."/>
            <person name="Curtis B.A."/>
            <person name="Tanifuji G."/>
            <person name="Burki F."/>
            <person name="Gruber A."/>
            <person name="Irimia M."/>
            <person name="Maruyama S."/>
            <person name="Arias M.C."/>
            <person name="Ball S.G."/>
            <person name="Gile G.H."/>
            <person name="Hirakawa Y."/>
            <person name="Hopkins J.F."/>
            <person name="Rensing S.A."/>
            <person name="Schmutz J."/>
            <person name="Symeonidi A."/>
            <person name="Elias M."/>
            <person name="Eveleigh R.J."/>
            <person name="Herman E.K."/>
            <person name="Klute M.J."/>
            <person name="Nakayama T."/>
            <person name="Obornik M."/>
            <person name="Reyes-Prieto A."/>
            <person name="Armbrust E.V."/>
            <person name="Aves S.J."/>
            <person name="Beiko R.G."/>
            <person name="Coutinho P."/>
            <person name="Dacks J.B."/>
            <person name="Durnford D.G."/>
            <person name="Fast N.M."/>
            <person name="Green B.R."/>
            <person name="Grisdale C."/>
            <person name="Hempe F."/>
            <person name="Henrissat B."/>
            <person name="Hoppner M.P."/>
            <person name="Ishida K.-I."/>
            <person name="Kim E."/>
            <person name="Koreny L."/>
            <person name="Kroth P.G."/>
            <person name="Liu Y."/>
            <person name="Malik S.-B."/>
            <person name="Maier U.G."/>
            <person name="McRose D."/>
            <person name="Mock T."/>
            <person name="Neilson J.A."/>
            <person name="Onodera N.T."/>
            <person name="Poole A.M."/>
            <person name="Pritham E.J."/>
            <person name="Richards T.A."/>
            <person name="Rocap G."/>
            <person name="Roy S.W."/>
            <person name="Sarai C."/>
            <person name="Schaack S."/>
            <person name="Shirato S."/>
            <person name="Slamovits C.H."/>
            <person name="Spencer D.F."/>
            <person name="Suzuki S."/>
            <person name="Worden A.Z."/>
            <person name="Zauner S."/>
            <person name="Barry K."/>
            <person name="Bell C."/>
            <person name="Bharti A.K."/>
            <person name="Crow J.A."/>
            <person name="Grimwood J."/>
            <person name="Kramer R."/>
            <person name="Lindquist E."/>
            <person name="Lucas S."/>
            <person name="Salamov A."/>
            <person name="McFadden G.I."/>
            <person name="Lane C.E."/>
            <person name="Keeling P.J."/>
            <person name="Gray M.W."/>
            <person name="Grigoriev I.V."/>
            <person name="Archibald J.M."/>
        </authorList>
    </citation>
    <scope>NUCLEOTIDE SEQUENCE</scope>
    <source>
        <strain evidence="7">CCMP2712</strain>
    </source>
</reference>
<dbReference type="SMART" id="SM00248">
    <property type="entry name" value="ANK"/>
    <property type="match status" value="2"/>
</dbReference>
<dbReference type="AlphaFoldDB" id="L1IIC3"/>
<evidence type="ECO:0000256" key="4">
    <source>
        <dbReference type="SAM" id="MobiDB-lite"/>
    </source>
</evidence>
<feature type="repeat" description="ANK" evidence="3">
    <location>
        <begin position="136"/>
        <end position="158"/>
    </location>
</feature>
<dbReference type="OrthoDB" id="416222at2759"/>
<dbReference type="SUPFAM" id="SSF48403">
    <property type="entry name" value="Ankyrin repeat"/>
    <property type="match status" value="1"/>
</dbReference>
<dbReference type="Pfam" id="PF13637">
    <property type="entry name" value="Ank_4"/>
    <property type="match status" value="1"/>
</dbReference>
<dbReference type="PROSITE" id="PS50088">
    <property type="entry name" value="ANK_REPEAT"/>
    <property type="match status" value="2"/>
</dbReference>
<organism evidence="5">
    <name type="scientific">Guillardia theta (strain CCMP2712)</name>
    <name type="common">Cryptophyte</name>
    <dbReference type="NCBI Taxonomy" id="905079"/>
    <lineage>
        <taxon>Eukaryota</taxon>
        <taxon>Cryptophyceae</taxon>
        <taxon>Pyrenomonadales</taxon>
        <taxon>Geminigeraceae</taxon>
        <taxon>Guillardia</taxon>
    </lineage>
</organism>
<keyword evidence="7" id="KW-1185">Reference proteome</keyword>
<dbReference type="GeneID" id="17292729"/>
<dbReference type="InterPro" id="IPR002110">
    <property type="entry name" value="Ankyrin_rpt"/>
</dbReference>
<evidence type="ECO:0000313" key="7">
    <source>
        <dbReference type="Proteomes" id="UP000011087"/>
    </source>
</evidence>
<evidence type="ECO:0000313" key="6">
    <source>
        <dbReference type="EnsemblProtists" id="EKX35976"/>
    </source>
</evidence>
<dbReference type="STRING" id="905079.L1IIC3"/>
<evidence type="ECO:0000256" key="1">
    <source>
        <dbReference type="ARBA" id="ARBA00022737"/>
    </source>
</evidence>
<feature type="region of interest" description="Disordered" evidence="4">
    <location>
        <begin position="364"/>
        <end position="385"/>
    </location>
</feature>
<reference evidence="6" key="3">
    <citation type="submission" date="2015-06" db="UniProtKB">
        <authorList>
            <consortium name="EnsemblProtists"/>
        </authorList>
    </citation>
    <scope>IDENTIFICATION</scope>
</reference>
<dbReference type="PANTHER" id="PTHR24161">
    <property type="entry name" value="ANK_REP_REGION DOMAIN-CONTAINING PROTEIN-RELATED"/>
    <property type="match status" value="1"/>
</dbReference>
<feature type="compositionally biased region" description="Polar residues" evidence="4">
    <location>
        <begin position="364"/>
        <end position="378"/>
    </location>
</feature>
<dbReference type="Proteomes" id="UP000011087">
    <property type="component" value="Unassembled WGS sequence"/>
</dbReference>
<dbReference type="EnsemblProtists" id="EKX35976">
    <property type="protein sequence ID" value="EKX35976"/>
    <property type="gene ID" value="GUITHDRAFT_117891"/>
</dbReference>
<evidence type="ECO:0000313" key="5">
    <source>
        <dbReference type="EMBL" id="EKX35976.1"/>
    </source>
</evidence>
<dbReference type="PANTHER" id="PTHR24161:SF124">
    <property type="entry name" value="TRANSIENT RECEPTOR POTENTIAL CHANNEL PYREXIA"/>
    <property type="match status" value="1"/>
</dbReference>
<evidence type="ECO:0000256" key="2">
    <source>
        <dbReference type="ARBA" id="ARBA00023043"/>
    </source>
</evidence>
<evidence type="ECO:0000256" key="3">
    <source>
        <dbReference type="PROSITE-ProRule" id="PRU00023"/>
    </source>
</evidence>
<dbReference type="PaxDb" id="55529-EKX35976"/>
<dbReference type="KEGG" id="gtt:GUITHDRAFT_117891"/>
<reference evidence="5 7" key="1">
    <citation type="journal article" date="2012" name="Nature">
        <title>Algal genomes reveal evolutionary mosaicism and the fate of nucleomorphs.</title>
        <authorList>
            <consortium name="DOE Joint Genome Institute"/>
            <person name="Curtis B.A."/>
            <person name="Tanifuji G."/>
            <person name="Burki F."/>
            <person name="Gruber A."/>
            <person name="Irimia M."/>
            <person name="Maruyama S."/>
            <person name="Arias M.C."/>
            <person name="Ball S.G."/>
            <person name="Gile G.H."/>
            <person name="Hirakawa Y."/>
            <person name="Hopkins J.F."/>
            <person name="Kuo A."/>
            <person name="Rensing S.A."/>
            <person name="Schmutz J."/>
            <person name="Symeonidi A."/>
            <person name="Elias M."/>
            <person name="Eveleigh R.J."/>
            <person name="Herman E.K."/>
            <person name="Klute M.J."/>
            <person name="Nakayama T."/>
            <person name="Obornik M."/>
            <person name="Reyes-Prieto A."/>
            <person name="Armbrust E.V."/>
            <person name="Aves S.J."/>
            <person name="Beiko R.G."/>
            <person name="Coutinho P."/>
            <person name="Dacks J.B."/>
            <person name="Durnford D.G."/>
            <person name="Fast N.M."/>
            <person name="Green B.R."/>
            <person name="Grisdale C.J."/>
            <person name="Hempel F."/>
            <person name="Henrissat B."/>
            <person name="Hoppner M.P."/>
            <person name="Ishida K."/>
            <person name="Kim E."/>
            <person name="Koreny L."/>
            <person name="Kroth P.G."/>
            <person name="Liu Y."/>
            <person name="Malik S.B."/>
            <person name="Maier U.G."/>
            <person name="McRose D."/>
            <person name="Mock T."/>
            <person name="Neilson J.A."/>
            <person name="Onodera N.T."/>
            <person name="Poole A.M."/>
            <person name="Pritham E.J."/>
            <person name="Richards T.A."/>
            <person name="Rocap G."/>
            <person name="Roy S.W."/>
            <person name="Sarai C."/>
            <person name="Schaack S."/>
            <person name="Shirato S."/>
            <person name="Slamovits C.H."/>
            <person name="Spencer D.F."/>
            <person name="Suzuki S."/>
            <person name="Worden A.Z."/>
            <person name="Zauner S."/>
            <person name="Barry K."/>
            <person name="Bell C."/>
            <person name="Bharti A.K."/>
            <person name="Crow J.A."/>
            <person name="Grimwood J."/>
            <person name="Kramer R."/>
            <person name="Lindquist E."/>
            <person name="Lucas S."/>
            <person name="Salamov A."/>
            <person name="McFadden G.I."/>
            <person name="Lane C.E."/>
            <person name="Keeling P.J."/>
            <person name="Gray M.W."/>
            <person name="Grigoriev I.V."/>
            <person name="Archibald J.M."/>
        </authorList>
    </citation>
    <scope>NUCLEOTIDE SEQUENCE</scope>
    <source>
        <strain evidence="5 7">CCMP2712</strain>
    </source>
</reference>
<dbReference type="HOGENOM" id="CLU_718536_0_0_1"/>
<keyword evidence="2 3" id="KW-0040">ANK repeat</keyword>
<proteinExistence type="predicted"/>
<gene>
    <name evidence="5" type="ORF">GUITHDRAFT_117891</name>
</gene>
<name>L1IIC3_GUITC</name>
<dbReference type="PROSITE" id="PS50297">
    <property type="entry name" value="ANK_REP_REGION"/>
    <property type="match status" value="1"/>
</dbReference>
<accession>L1IIC3</accession>
<keyword evidence="1" id="KW-0677">Repeat</keyword>
<dbReference type="EMBL" id="JH993081">
    <property type="protein sequence ID" value="EKX35976.1"/>
    <property type="molecule type" value="Genomic_DNA"/>
</dbReference>
<dbReference type="RefSeq" id="XP_005822956.1">
    <property type="nucleotide sequence ID" value="XM_005822899.1"/>
</dbReference>